<dbReference type="GO" id="GO:0005795">
    <property type="term" value="C:Golgi stack"/>
    <property type="evidence" value="ECO:0007669"/>
    <property type="project" value="TreeGrafter"/>
</dbReference>
<evidence type="ECO:0000256" key="18">
    <source>
        <dbReference type="ARBA" id="ARBA00083407"/>
    </source>
</evidence>
<feature type="region of interest" description="Disordered" evidence="21">
    <location>
        <begin position="888"/>
        <end position="912"/>
    </location>
</feature>
<feature type="coiled-coil region" evidence="20">
    <location>
        <begin position="621"/>
        <end position="669"/>
    </location>
</feature>
<dbReference type="Pfam" id="PF18770">
    <property type="entry name" value="Arm_vescicular"/>
    <property type="match status" value="1"/>
</dbReference>
<keyword evidence="5" id="KW-0813">Transport</keyword>
<keyword evidence="13 20" id="KW-0175">Coiled coil</keyword>
<keyword evidence="10" id="KW-0653">Protein transport</keyword>
<dbReference type="GO" id="GO:0005783">
    <property type="term" value="C:endoplasmic reticulum"/>
    <property type="evidence" value="ECO:0007669"/>
    <property type="project" value="TreeGrafter"/>
</dbReference>
<evidence type="ECO:0000256" key="8">
    <source>
        <dbReference type="ARBA" id="ARBA00022737"/>
    </source>
</evidence>
<evidence type="ECO:0000256" key="13">
    <source>
        <dbReference type="ARBA" id="ARBA00023054"/>
    </source>
</evidence>
<comment type="function">
    <text evidence="15">General vesicular transport factor required for intercisternal transport in the Golgi stack; it is required for transcytotic fusion and/or subsequent binding of the vesicles to the target membrane. May well act as a vesicular anchor by interacting with the target membrane and holding the vesicular and target membranes in proximity.</text>
</comment>
<dbReference type="GO" id="GO:0048211">
    <property type="term" value="P:Golgi vesicle docking"/>
    <property type="evidence" value="ECO:0007669"/>
    <property type="project" value="TreeGrafter"/>
</dbReference>
<evidence type="ECO:0000256" key="12">
    <source>
        <dbReference type="ARBA" id="ARBA00023034"/>
    </source>
</evidence>
<evidence type="ECO:0000256" key="1">
    <source>
        <dbReference type="ARBA" id="ARBA00004395"/>
    </source>
</evidence>
<dbReference type="GO" id="GO:0045056">
    <property type="term" value="P:transcytosis"/>
    <property type="evidence" value="ECO:0007669"/>
    <property type="project" value="TreeGrafter"/>
</dbReference>
<gene>
    <name evidence="24" type="ORF">N330_10108</name>
</gene>
<comment type="subcellular location">
    <subcellularLocation>
        <location evidence="2">Cytoplasm</location>
        <location evidence="2">Cytosol</location>
    </subcellularLocation>
    <subcellularLocation>
        <location evidence="1">Golgi apparatus membrane</location>
        <topology evidence="1">Peripheral membrane protein</topology>
    </subcellularLocation>
</comment>
<keyword evidence="8" id="KW-0677">Repeat</keyword>
<reference evidence="24 25" key="1">
    <citation type="submission" date="2014-04" db="EMBL/GenBank/DDBJ databases">
        <title>Genome evolution of avian class.</title>
        <authorList>
            <person name="Zhang G."/>
            <person name="Li C."/>
        </authorList>
    </citation>
    <scope>NUCLEOTIDE SEQUENCE [LARGE SCALE GENOMIC DNA]</scope>
    <source>
        <strain evidence="24">BGI_N330</strain>
    </source>
</reference>
<keyword evidence="14" id="KW-0472">Membrane</keyword>
<dbReference type="Proteomes" id="UP000053001">
    <property type="component" value="Unassembled WGS sequence"/>
</dbReference>
<dbReference type="PROSITE" id="PS50176">
    <property type="entry name" value="ARM_REPEAT"/>
    <property type="match status" value="1"/>
</dbReference>
<evidence type="ECO:0000313" key="24">
    <source>
        <dbReference type="EMBL" id="KFQ12804.1"/>
    </source>
</evidence>
<keyword evidence="11" id="KW-0007">Acetylation</keyword>
<evidence type="ECO:0000259" key="23">
    <source>
        <dbReference type="Pfam" id="PF04871"/>
    </source>
</evidence>
<evidence type="ECO:0000256" key="15">
    <source>
        <dbReference type="ARBA" id="ARBA00058762"/>
    </source>
</evidence>
<feature type="non-terminal residue" evidence="24">
    <location>
        <position position="912"/>
    </location>
</feature>
<keyword evidence="12" id="KW-0333">Golgi apparatus</keyword>
<dbReference type="GO" id="GO:0006888">
    <property type="term" value="P:endoplasmic reticulum to Golgi vesicle-mediated transport"/>
    <property type="evidence" value="ECO:0007669"/>
    <property type="project" value="TreeGrafter"/>
</dbReference>
<evidence type="ECO:0000256" key="4">
    <source>
        <dbReference type="ARBA" id="ARBA00018243"/>
    </source>
</evidence>
<dbReference type="GO" id="GO:0012507">
    <property type="term" value="C:ER to Golgi transport vesicle membrane"/>
    <property type="evidence" value="ECO:0007669"/>
    <property type="project" value="TreeGrafter"/>
</dbReference>
<evidence type="ECO:0000256" key="19">
    <source>
        <dbReference type="PROSITE-ProRule" id="PRU00259"/>
    </source>
</evidence>
<protein>
    <recommendedName>
        <fullName evidence="4">General vesicular transport factor p115</fullName>
    </recommendedName>
    <alternativeName>
        <fullName evidence="16">Protein USO1 homolog</fullName>
    </alternativeName>
    <alternativeName>
        <fullName evidence="17">Transcytosis-associated protein</fullName>
    </alternativeName>
    <alternativeName>
        <fullName evidence="18">Vesicle-docking protein</fullName>
    </alternativeName>
</protein>
<dbReference type="FunFam" id="1.25.10.10:FF:000054">
    <property type="entry name" value="General vesicular transport factor p115"/>
    <property type="match status" value="1"/>
</dbReference>
<dbReference type="GO" id="GO:0048280">
    <property type="term" value="P:vesicle fusion with Golgi apparatus"/>
    <property type="evidence" value="ECO:0007669"/>
    <property type="project" value="InterPro"/>
</dbReference>
<evidence type="ECO:0000256" key="5">
    <source>
        <dbReference type="ARBA" id="ARBA00022448"/>
    </source>
</evidence>
<evidence type="ECO:0000256" key="17">
    <source>
        <dbReference type="ARBA" id="ARBA00080851"/>
    </source>
</evidence>
<organism evidence="24 25">
    <name type="scientific">Leptosomus discolor</name>
    <name type="common">Madagascar cuckoo roller</name>
    <name type="synonym">Cuculus discolor</name>
    <dbReference type="NCBI Taxonomy" id="188344"/>
    <lineage>
        <taxon>Eukaryota</taxon>
        <taxon>Metazoa</taxon>
        <taxon>Chordata</taxon>
        <taxon>Craniata</taxon>
        <taxon>Vertebrata</taxon>
        <taxon>Euteleostomi</taxon>
        <taxon>Archelosauria</taxon>
        <taxon>Archosauria</taxon>
        <taxon>Dinosauria</taxon>
        <taxon>Saurischia</taxon>
        <taxon>Theropoda</taxon>
        <taxon>Coelurosauria</taxon>
        <taxon>Aves</taxon>
        <taxon>Neognathae</taxon>
        <taxon>Neoaves</taxon>
        <taxon>Telluraves</taxon>
        <taxon>Coraciimorphae</taxon>
        <taxon>Coraciiformes</taxon>
        <taxon>Leptosomidae</taxon>
        <taxon>Leptosomus</taxon>
    </lineage>
</organism>
<evidence type="ECO:0000256" key="2">
    <source>
        <dbReference type="ARBA" id="ARBA00004514"/>
    </source>
</evidence>
<dbReference type="PANTHER" id="PTHR10013:SF0">
    <property type="entry name" value="GENERAL VESICULAR TRANSPORT FACTOR P115"/>
    <property type="match status" value="1"/>
</dbReference>
<evidence type="ECO:0000256" key="14">
    <source>
        <dbReference type="ARBA" id="ARBA00023136"/>
    </source>
</evidence>
<evidence type="ECO:0000256" key="10">
    <source>
        <dbReference type="ARBA" id="ARBA00022927"/>
    </source>
</evidence>
<feature type="coiled-coil region" evidence="20">
    <location>
        <begin position="694"/>
        <end position="866"/>
    </location>
</feature>
<dbReference type="InterPro" id="IPR006953">
    <property type="entry name" value="Vesicle_Uso1_P115_head"/>
</dbReference>
<evidence type="ECO:0000256" key="3">
    <source>
        <dbReference type="ARBA" id="ARBA00006960"/>
    </source>
</evidence>
<keyword evidence="9" id="KW-0931">ER-Golgi transport</keyword>
<dbReference type="Gene3D" id="1.25.10.10">
    <property type="entry name" value="Leucine-rich Repeat Variant"/>
    <property type="match status" value="1"/>
</dbReference>
<evidence type="ECO:0000256" key="20">
    <source>
        <dbReference type="SAM" id="Coils"/>
    </source>
</evidence>
<evidence type="ECO:0000313" key="25">
    <source>
        <dbReference type="Proteomes" id="UP000053001"/>
    </source>
</evidence>
<dbReference type="InterPro" id="IPR041209">
    <property type="entry name" value="P115_Arm_rpt"/>
</dbReference>
<keyword evidence="25" id="KW-1185">Reference proteome</keyword>
<keyword evidence="6" id="KW-0963">Cytoplasm</keyword>
<dbReference type="EMBL" id="KK681539">
    <property type="protein sequence ID" value="KFQ12804.1"/>
    <property type="molecule type" value="Genomic_DNA"/>
</dbReference>
<proteinExistence type="inferred from homology"/>
<dbReference type="InterPro" id="IPR000225">
    <property type="entry name" value="Armadillo"/>
</dbReference>
<dbReference type="InterPro" id="IPR011989">
    <property type="entry name" value="ARM-like"/>
</dbReference>
<evidence type="ECO:0000256" key="7">
    <source>
        <dbReference type="ARBA" id="ARBA00022553"/>
    </source>
</evidence>
<dbReference type="Pfam" id="PF04869">
    <property type="entry name" value="Uso1_p115_head"/>
    <property type="match status" value="1"/>
</dbReference>
<evidence type="ECO:0000256" key="16">
    <source>
        <dbReference type="ARBA" id="ARBA00075954"/>
    </source>
</evidence>
<dbReference type="PANTHER" id="PTHR10013">
    <property type="entry name" value="GENERAL VESICULAR TRANSPORT FACTOR P115"/>
    <property type="match status" value="1"/>
</dbReference>
<feature type="domain" description="Uso1/p115-like vesicle tethering protein C-terminal" evidence="23">
    <location>
        <begin position="757"/>
        <end position="906"/>
    </location>
</feature>
<evidence type="ECO:0000259" key="22">
    <source>
        <dbReference type="Pfam" id="PF04869"/>
    </source>
</evidence>
<feature type="non-terminal residue" evidence="24">
    <location>
        <position position="1"/>
    </location>
</feature>
<dbReference type="AlphaFoldDB" id="A0A091QTT1"/>
<evidence type="ECO:0000256" key="6">
    <source>
        <dbReference type="ARBA" id="ARBA00022490"/>
    </source>
</evidence>
<dbReference type="GO" id="GO:0000139">
    <property type="term" value="C:Golgi membrane"/>
    <property type="evidence" value="ECO:0007669"/>
    <property type="project" value="UniProtKB-SubCell"/>
</dbReference>
<dbReference type="GO" id="GO:0006886">
    <property type="term" value="P:intracellular protein transport"/>
    <property type="evidence" value="ECO:0007669"/>
    <property type="project" value="InterPro"/>
</dbReference>
<dbReference type="SUPFAM" id="SSF48371">
    <property type="entry name" value="ARM repeat"/>
    <property type="match status" value="1"/>
</dbReference>
<keyword evidence="7" id="KW-0597">Phosphoprotein</keyword>
<feature type="repeat" description="ARM" evidence="19">
    <location>
        <begin position="38"/>
        <end position="71"/>
    </location>
</feature>
<name>A0A091QTT1_LEPDC</name>
<accession>A0A091QTT1</accession>
<sequence length="912" mass="102961">IQKLCDRVASSTLLDDRRDAVRALKSLSKKYRLEVGIQAMEHLIHVLQTDRSDSEIIGYALDTLYNVISNDLEEEEQEENLPKQVDDLGSQFTEIFIKQQENVTLLLTLVEEFDFHVRWPGVKLLTSLLKQQGPQVQQIILVSPMGVSRLMDLLADSREVIRNDGVLLLQQLTKSNAAIQKIVAFENAFERLLDIITEEGNSDGGIVVEDCLLLLQNLLKNNNSNQNFFKEGSYIQRMKPWFEVGDDNCGWSAQKVTNLHLMLQLVRVLVSPTNPPGATSSCQKAMFHCGLLQQLCTILMATGTINTVSEVIRGCQMNQDYFASVNAPSNPPRPAIVVLLMSMVNERQPFVLRCAVLYCFQCFLYKNQKGQGEIVSTLLPSTIDGNSVSAGQLLCGGLFSTDSLSNWCAAVALAHALQENATLKEQLLRVQLATSIGNPPVSLLQQCTNILSQGSKVQTRVGLLMLLCTWLSNCSIAVTHFLHNPANIPFLTGQIAENLGEEEQLVQGLCALLLGISIYYNDNSLENYRKEKLKQLIEKRIGRENFIEKLGFISKHELYSRAAQKPQPSFSSPDHMMFDHEFTKLVKELEGVISKAIYKSSEEDKKEEEVKKTLEQHDNIVTHYKKVIREQDQELEELKQRINTLTSQNEQLQATVTQQVSQIQQHKDQYNLLKVQLGKDTQHHNSHGDTFQMNGIHTEEVGKLKEELEEWKNKHELLQGQLREKDSVIEKLKSAQLEMGTTEQSSQTSKSGGLEHNNELQKELEMLRSQIQLQSAEISKLQMENQKLQVMVPVKKLQLFLCSWCNLVCDFSCCQNEVKALSEEKESLKQHLDSSSSTVAILQDEKNKLQQEVAESKKEQDDLLVLLADQDQKLSALKIKLKDLGVPVEDEDDIESGDQGDEDEDGDEEEQD</sequence>
<dbReference type="InterPro" id="IPR024095">
    <property type="entry name" value="Vesicle_P115"/>
</dbReference>
<dbReference type="GO" id="GO:0005829">
    <property type="term" value="C:cytosol"/>
    <property type="evidence" value="ECO:0007669"/>
    <property type="project" value="UniProtKB-SubCell"/>
</dbReference>
<evidence type="ECO:0000256" key="9">
    <source>
        <dbReference type="ARBA" id="ARBA00022892"/>
    </source>
</evidence>
<dbReference type="Pfam" id="PF04871">
    <property type="entry name" value="Uso1_p115_C"/>
    <property type="match status" value="1"/>
</dbReference>
<comment type="similarity">
    <text evidence="3">Belongs to the VDP/USO1/EDE1 family.</text>
</comment>
<dbReference type="InterPro" id="IPR006955">
    <property type="entry name" value="Uso1_p115_C"/>
</dbReference>
<dbReference type="InterPro" id="IPR016024">
    <property type="entry name" value="ARM-type_fold"/>
</dbReference>
<evidence type="ECO:0000256" key="21">
    <source>
        <dbReference type="SAM" id="MobiDB-lite"/>
    </source>
</evidence>
<feature type="domain" description="Vesicle tethering protein Uso1/P115-like head" evidence="22">
    <location>
        <begin position="318"/>
        <end position="597"/>
    </location>
</feature>
<dbReference type="PhylomeDB" id="A0A091QTT1"/>
<evidence type="ECO:0000256" key="11">
    <source>
        <dbReference type="ARBA" id="ARBA00022990"/>
    </source>
</evidence>